<proteinExistence type="predicted"/>
<evidence type="ECO:0000313" key="2">
    <source>
        <dbReference type="Proteomes" id="UP001215598"/>
    </source>
</evidence>
<evidence type="ECO:0000313" key="1">
    <source>
        <dbReference type="EMBL" id="KAJ7726652.1"/>
    </source>
</evidence>
<dbReference type="Proteomes" id="UP001215598">
    <property type="component" value="Unassembled WGS sequence"/>
</dbReference>
<reference evidence="1" key="1">
    <citation type="submission" date="2023-03" db="EMBL/GenBank/DDBJ databases">
        <title>Massive genome expansion in bonnet fungi (Mycena s.s.) driven by repeated elements and novel gene families across ecological guilds.</title>
        <authorList>
            <consortium name="Lawrence Berkeley National Laboratory"/>
            <person name="Harder C.B."/>
            <person name="Miyauchi S."/>
            <person name="Viragh M."/>
            <person name="Kuo A."/>
            <person name="Thoen E."/>
            <person name="Andreopoulos B."/>
            <person name="Lu D."/>
            <person name="Skrede I."/>
            <person name="Drula E."/>
            <person name="Henrissat B."/>
            <person name="Morin E."/>
            <person name="Kohler A."/>
            <person name="Barry K."/>
            <person name="LaButti K."/>
            <person name="Morin E."/>
            <person name="Salamov A."/>
            <person name="Lipzen A."/>
            <person name="Mereny Z."/>
            <person name="Hegedus B."/>
            <person name="Baldrian P."/>
            <person name="Stursova M."/>
            <person name="Weitz H."/>
            <person name="Taylor A."/>
            <person name="Grigoriev I.V."/>
            <person name="Nagy L.G."/>
            <person name="Martin F."/>
            <person name="Kauserud H."/>
        </authorList>
    </citation>
    <scope>NUCLEOTIDE SEQUENCE</scope>
    <source>
        <strain evidence="1">CBHHK182m</strain>
    </source>
</reference>
<protein>
    <submittedName>
        <fullName evidence="1">Uncharacterized protein</fullName>
    </submittedName>
</protein>
<dbReference type="AlphaFoldDB" id="A0AAD7HT75"/>
<gene>
    <name evidence="1" type="ORF">B0H16DRAFT_1592301</name>
</gene>
<dbReference type="EMBL" id="JARKIB010000185">
    <property type="protein sequence ID" value="KAJ7726652.1"/>
    <property type="molecule type" value="Genomic_DNA"/>
</dbReference>
<feature type="non-terminal residue" evidence="1">
    <location>
        <position position="121"/>
    </location>
</feature>
<name>A0AAD7HT75_9AGAR</name>
<keyword evidence="2" id="KW-1185">Reference proteome</keyword>
<comment type="caution">
    <text evidence="1">The sequence shown here is derived from an EMBL/GenBank/DDBJ whole genome shotgun (WGS) entry which is preliminary data.</text>
</comment>
<organism evidence="1 2">
    <name type="scientific">Mycena metata</name>
    <dbReference type="NCBI Taxonomy" id="1033252"/>
    <lineage>
        <taxon>Eukaryota</taxon>
        <taxon>Fungi</taxon>
        <taxon>Dikarya</taxon>
        <taxon>Basidiomycota</taxon>
        <taxon>Agaricomycotina</taxon>
        <taxon>Agaricomycetes</taxon>
        <taxon>Agaricomycetidae</taxon>
        <taxon>Agaricales</taxon>
        <taxon>Marasmiineae</taxon>
        <taxon>Mycenaceae</taxon>
        <taxon>Mycena</taxon>
    </lineage>
</organism>
<sequence length="121" mass="14267">MLRLYPLAFCYYLLPSRRYCISFALSILPFSIHMHLLPSFFIPTRFFLLLSYPLAYSYHSTLHRSFVHLSSLPTRRVFRYNTIYYSSFCVPSTLSFVYFIYSHSFLILLLPGLCPSILPLS</sequence>
<accession>A0AAD7HT75</accession>